<organism evidence="2 3">
    <name type="scientific">Anaeramoeba flamelloides</name>
    <dbReference type="NCBI Taxonomy" id="1746091"/>
    <lineage>
        <taxon>Eukaryota</taxon>
        <taxon>Metamonada</taxon>
        <taxon>Anaeramoebidae</taxon>
        <taxon>Anaeramoeba</taxon>
    </lineage>
</organism>
<feature type="compositionally biased region" description="Gly residues" evidence="1">
    <location>
        <begin position="82"/>
        <end position="93"/>
    </location>
</feature>
<dbReference type="EMBL" id="JANTQA010000023">
    <property type="protein sequence ID" value="KAJ3443094.1"/>
    <property type="molecule type" value="Genomic_DNA"/>
</dbReference>
<feature type="region of interest" description="Disordered" evidence="1">
    <location>
        <begin position="45"/>
        <end position="93"/>
    </location>
</feature>
<name>A0AAV7ZTB2_9EUKA</name>
<reference evidence="2" key="1">
    <citation type="submission" date="2022-08" db="EMBL/GenBank/DDBJ databases">
        <title>Novel sulphate-reducing endosymbionts in the free-living metamonad Anaeramoeba.</title>
        <authorList>
            <person name="Jerlstrom-Hultqvist J."/>
            <person name="Cepicka I."/>
            <person name="Gallot-Lavallee L."/>
            <person name="Salas-Leiva D."/>
            <person name="Curtis B.A."/>
            <person name="Zahonova K."/>
            <person name="Pipaliya S."/>
            <person name="Dacks J."/>
            <person name="Roger A.J."/>
        </authorList>
    </citation>
    <scope>NUCLEOTIDE SEQUENCE</scope>
    <source>
        <strain evidence="2">Busselton2</strain>
    </source>
</reference>
<dbReference type="Proteomes" id="UP001146793">
    <property type="component" value="Unassembled WGS sequence"/>
</dbReference>
<evidence type="ECO:0000256" key="1">
    <source>
        <dbReference type="SAM" id="MobiDB-lite"/>
    </source>
</evidence>
<comment type="caution">
    <text evidence="2">The sequence shown here is derived from an EMBL/GenBank/DDBJ whole genome shotgun (WGS) entry which is preliminary data.</text>
</comment>
<dbReference type="AlphaFoldDB" id="A0AAV7ZTB2"/>
<evidence type="ECO:0000313" key="3">
    <source>
        <dbReference type="Proteomes" id="UP001146793"/>
    </source>
</evidence>
<feature type="compositionally biased region" description="Basic and acidic residues" evidence="1">
    <location>
        <begin position="62"/>
        <end position="80"/>
    </location>
</feature>
<gene>
    <name evidence="2" type="ORF">M0812_08925</name>
</gene>
<proteinExistence type="predicted"/>
<accession>A0AAV7ZTB2</accession>
<evidence type="ECO:0000313" key="2">
    <source>
        <dbReference type="EMBL" id="KAJ3443094.1"/>
    </source>
</evidence>
<protein>
    <submittedName>
        <fullName evidence="2">Uncharacterized protein</fullName>
    </submittedName>
</protein>
<sequence>MFYAIIIHKRVRLACPRSRPDSEKPLAPKGRREVLPFAIQADVTYSKGSSFPPGPPPRAALRQKEKRGGKDPGTHTHTQRELGGGGGAPKKES</sequence>